<dbReference type="PANTHER" id="PTHR44858:SF1">
    <property type="entry name" value="UDP-N-ACETYLGLUCOSAMINE--PEPTIDE N-ACETYLGLUCOSAMINYLTRANSFERASE SPINDLY-RELATED"/>
    <property type="match status" value="1"/>
</dbReference>
<comment type="caution">
    <text evidence="4">The sequence shown here is derived from an EMBL/GenBank/DDBJ whole genome shotgun (WGS) entry which is preliminary data.</text>
</comment>
<dbReference type="Proteomes" id="UP001596405">
    <property type="component" value="Unassembled WGS sequence"/>
</dbReference>
<dbReference type="RefSeq" id="WP_082882967.1">
    <property type="nucleotide sequence ID" value="NZ_JBHSYQ010000003.1"/>
</dbReference>
<dbReference type="PANTHER" id="PTHR44858">
    <property type="entry name" value="TETRATRICOPEPTIDE REPEAT PROTEIN 6"/>
    <property type="match status" value="1"/>
</dbReference>
<evidence type="ECO:0000313" key="5">
    <source>
        <dbReference type="Proteomes" id="UP001596405"/>
    </source>
</evidence>
<dbReference type="Pfam" id="PF13432">
    <property type="entry name" value="TPR_16"/>
    <property type="match status" value="2"/>
</dbReference>
<name>A0ABW2DIN4_9BACT</name>
<dbReference type="SMART" id="SM00028">
    <property type="entry name" value="TPR"/>
    <property type="match status" value="5"/>
</dbReference>
<dbReference type="InterPro" id="IPR011990">
    <property type="entry name" value="TPR-like_helical_dom_sf"/>
</dbReference>
<protein>
    <submittedName>
        <fullName evidence="4">Tetratricopeptide repeat protein</fullName>
    </submittedName>
</protein>
<sequence length="247" mass="27141">MKHKISLLFLTCALMGASCLPKRPHVEEKPVARNTGEGIQDSASHTAADTFDLNDAKKASTADSFIESGRNKLEQENFQGAQQDFSKAIELDPANENAYFERAQLNYDLKNYQAAQGDAATLLRLNPDHVAGNFLSGEVKFAMKDYSGAIQDFSVVIDNTPEDVIAFYRRGLARSAAGDHTGALQDYNVVLNGNEYFEGLTEYAAGYISRGNTYNKLKMVPNACADWQKALSLGDESANELLKKHCK</sequence>
<accession>A0ABW2DIN4</accession>
<keyword evidence="1" id="KW-0677">Repeat</keyword>
<organism evidence="4 5">
    <name type="scientific">Rufibacter roseus</name>
    <dbReference type="NCBI Taxonomy" id="1567108"/>
    <lineage>
        <taxon>Bacteria</taxon>
        <taxon>Pseudomonadati</taxon>
        <taxon>Bacteroidota</taxon>
        <taxon>Cytophagia</taxon>
        <taxon>Cytophagales</taxon>
        <taxon>Hymenobacteraceae</taxon>
        <taxon>Rufibacter</taxon>
    </lineage>
</organism>
<dbReference type="InterPro" id="IPR019734">
    <property type="entry name" value="TPR_rpt"/>
</dbReference>
<proteinExistence type="predicted"/>
<feature type="repeat" description="TPR" evidence="3">
    <location>
        <begin position="62"/>
        <end position="95"/>
    </location>
</feature>
<gene>
    <name evidence="4" type="ORF">ACFQHR_01300</name>
</gene>
<dbReference type="InterPro" id="IPR050498">
    <property type="entry name" value="Ycf3"/>
</dbReference>
<keyword evidence="5" id="KW-1185">Reference proteome</keyword>
<evidence type="ECO:0000313" key="4">
    <source>
        <dbReference type="EMBL" id="MFC6996234.1"/>
    </source>
</evidence>
<dbReference type="Gene3D" id="1.25.40.10">
    <property type="entry name" value="Tetratricopeptide repeat domain"/>
    <property type="match status" value="2"/>
</dbReference>
<dbReference type="PROSITE" id="PS51257">
    <property type="entry name" value="PROKAR_LIPOPROTEIN"/>
    <property type="match status" value="1"/>
</dbReference>
<dbReference type="SUPFAM" id="SSF48452">
    <property type="entry name" value="TPR-like"/>
    <property type="match status" value="1"/>
</dbReference>
<keyword evidence="2 3" id="KW-0802">TPR repeat</keyword>
<dbReference type="PROSITE" id="PS50005">
    <property type="entry name" value="TPR"/>
    <property type="match status" value="1"/>
</dbReference>
<reference evidence="5" key="1">
    <citation type="journal article" date="2019" name="Int. J. Syst. Evol. Microbiol.">
        <title>The Global Catalogue of Microorganisms (GCM) 10K type strain sequencing project: providing services to taxonomists for standard genome sequencing and annotation.</title>
        <authorList>
            <consortium name="The Broad Institute Genomics Platform"/>
            <consortium name="The Broad Institute Genome Sequencing Center for Infectious Disease"/>
            <person name="Wu L."/>
            <person name="Ma J."/>
        </authorList>
    </citation>
    <scope>NUCLEOTIDE SEQUENCE [LARGE SCALE GENOMIC DNA]</scope>
    <source>
        <strain evidence="5">CGMCC 4.7393</strain>
    </source>
</reference>
<evidence type="ECO:0000256" key="2">
    <source>
        <dbReference type="ARBA" id="ARBA00022803"/>
    </source>
</evidence>
<evidence type="ECO:0000256" key="1">
    <source>
        <dbReference type="ARBA" id="ARBA00022737"/>
    </source>
</evidence>
<dbReference type="EMBL" id="JBHSYQ010000003">
    <property type="protein sequence ID" value="MFC6996234.1"/>
    <property type="molecule type" value="Genomic_DNA"/>
</dbReference>
<evidence type="ECO:0000256" key="3">
    <source>
        <dbReference type="PROSITE-ProRule" id="PRU00339"/>
    </source>
</evidence>